<keyword evidence="3" id="KW-1185">Reference proteome</keyword>
<evidence type="ECO:0000313" key="2">
    <source>
        <dbReference type="EMBL" id="ASK67333.1"/>
    </source>
</evidence>
<evidence type="ECO:0000313" key="3">
    <source>
        <dbReference type="Proteomes" id="UP000198398"/>
    </source>
</evidence>
<dbReference type="EMBL" id="CP022318">
    <property type="protein sequence ID" value="ASK67333.1"/>
    <property type="molecule type" value="Genomic_DNA"/>
</dbReference>
<protein>
    <submittedName>
        <fullName evidence="2">Uncharacterized protein</fullName>
    </submittedName>
</protein>
<geneLocation type="plasmid" evidence="2 3">
    <name>unnamed2</name>
</geneLocation>
<keyword evidence="2" id="KW-0614">Plasmid</keyword>
<feature type="region of interest" description="Disordered" evidence="1">
    <location>
        <begin position="63"/>
        <end position="83"/>
    </location>
</feature>
<dbReference type="Proteomes" id="UP000198398">
    <property type="component" value="Plasmid unnamed2"/>
</dbReference>
<proteinExistence type="predicted"/>
<evidence type="ECO:0000256" key="1">
    <source>
        <dbReference type="SAM" id="MobiDB-lite"/>
    </source>
</evidence>
<dbReference type="RefSeq" id="WP_089066563.1">
    <property type="nucleotide sequence ID" value="NZ_CP022318.1"/>
</dbReference>
<accession>A0A220UI10</accession>
<dbReference type="OrthoDB" id="9965946at2"/>
<dbReference type="AlphaFoldDB" id="A0A220UI10"/>
<reference evidence="2 3" key="1">
    <citation type="submission" date="2017-07" db="EMBL/GenBank/DDBJ databases">
        <title>Brachybacterium sp. VR2415.</title>
        <authorList>
            <person name="Tak E.J."/>
            <person name="Bae J.-W."/>
        </authorList>
    </citation>
    <scope>NUCLEOTIDE SEQUENCE [LARGE SCALE GENOMIC DNA]</scope>
    <source>
        <strain evidence="2 3">VR2415</strain>
        <plasmid evidence="2 3">unnamed2</plasmid>
    </source>
</reference>
<gene>
    <name evidence="2" type="ORF">CFK39_15915</name>
</gene>
<sequence>MTPTTLDRGLALTVALRLDRSHEQCAAWIESADRVCGRDALRPWLCKRHETVAKRRLEKEVAQEKAQAEQARQRAEEQRPAREARLAQINARLDQIDPFRADGNADTAAMCAPLSQRLPSDTRIAELARLYRERDALMRTLRTH</sequence>
<organism evidence="2 3">
    <name type="scientific">Brachybacterium avium</name>
    <dbReference type="NCBI Taxonomy" id="2017485"/>
    <lineage>
        <taxon>Bacteria</taxon>
        <taxon>Bacillati</taxon>
        <taxon>Actinomycetota</taxon>
        <taxon>Actinomycetes</taxon>
        <taxon>Micrococcales</taxon>
        <taxon>Dermabacteraceae</taxon>
        <taxon>Brachybacterium</taxon>
    </lineage>
</organism>
<dbReference type="KEGG" id="brv:CFK39_15915"/>
<name>A0A220UI10_9MICO</name>